<name>A0A833HL09_9FIRM</name>
<dbReference type="AlphaFoldDB" id="A0A833HL09"/>
<evidence type="ECO:0000313" key="2">
    <source>
        <dbReference type="Proteomes" id="UP000465601"/>
    </source>
</evidence>
<dbReference type="SUPFAM" id="SSF52540">
    <property type="entry name" value="P-loop containing nucleoside triphosphate hydrolases"/>
    <property type="match status" value="1"/>
</dbReference>
<accession>A0A833HL09</accession>
<dbReference type="InterPro" id="IPR027417">
    <property type="entry name" value="P-loop_NTPase"/>
</dbReference>
<sequence length="253" mass="29428">MLSYAHETVSEKQRMAQTSVAVKIKDLVGILIEESVINSVYGDDEFITEYEDVLSVSIIEFHALRQYIENPNISTQHGVKGESHDTVFFIANDSNRTPIVHMYKFLELWSMNDVSLTTFEQYYYEYKSWIKETDCSLGFSLKDLTVELFKENEGYITQRVSDLVSHFEGNIYFDFLCKKIHLEYLKKPNKTRACKCLKDSMVYGSLSAYKLFYVGCSRARKNLTIFMDKRKVLNFEADLCSKLITTGFNVDKR</sequence>
<dbReference type="OrthoDB" id="9765670at2"/>
<dbReference type="EMBL" id="WBZB01000078">
    <property type="protein sequence ID" value="KAB3524775.1"/>
    <property type="molecule type" value="Genomic_DNA"/>
</dbReference>
<keyword evidence="2" id="KW-1185">Reference proteome</keyword>
<gene>
    <name evidence="1" type="ORF">F8153_15820</name>
</gene>
<dbReference type="Gene3D" id="3.40.50.300">
    <property type="entry name" value="P-loop containing nucleotide triphosphate hydrolases"/>
    <property type="match status" value="1"/>
</dbReference>
<proteinExistence type="predicted"/>
<comment type="caution">
    <text evidence="1">The sequence shown here is derived from an EMBL/GenBank/DDBJ whole genome shotgun (WGS) entry which is preliminary data.</text>
</comment>
<evidence type="ECO:0000313" key="1">
    <source>
        <dbReference type="EMBL" id="KAB3524775.1"/>
    </source>
</evidence>
<protein>
    <submittedName>
        <fullName evidence="1">Uncharacterized protein</fullName>
    </submittedName>
</protein>
<organism evidence="1 2">
    <name type="scientific">Alkaliphilus serpentinus</name>
    <dbReference type="NCBI Taxonomy" id="1482731"/>
    <lineage>
        <taxon>Bacteria</taxon>
        <taxon>Bacillati</taxon>
        <taxon>Bacillota</taxon>
        <taxon>Clostridia</taxon>
        <taxon>Peptostreptococcales</taxon>
        <taxon>Natronincolaceae</taxon>
        <taxon>Alkaliphilus</taxon>
    </lineage>
</organism>
<reference evidence="1 2" key="1">
    <citation type="submission" date="2019-10" db="EMBL/GenBank/DDBJ databases">
        <title>Alkaliphilus serpentinus sp. nov. and Alkaliphilus pronyensis sp. nov., two novel anaerobic alkaliphilic species isolated from the serpentinized-hosted hydrothermal field of the Prony Bay (New Caledonia).</title>
        <authorList>
            <person name="Postec A."/>
        </authorList>
    </citation>
    <scope>NUCLEOTIDE SEQUENCE [LARGE SCALE GENOMIC DNA]</scope>
    <source>
        <strain evidence="1 2">LacT</strain>
    </source>
</reference>
<dbReference type="Proteomes" id="UP000465601">
    <property type="component" value="Unassembled WGS sequence"/>
</dbReference>